<feature type="domain" description="R13L1/DRL21-like LRR repeat region" evidence="9">
    <location>
        <begin position="693"/>
        <end position="808"/>
    </location>
</feature>
<dbReference type="Pfam" id="PF25019">
    <property type="entry name" value="LRR_R13L1-DRL21"/>
    <property type="match status" value="1"/>
</dbReference>
<dbReference type="SUPFAM" id="SSF52047">
    <property type="entry name" value="RNI-like"/>
    <property type="match status" value="1"/>
</dbReference>
<dbReference type="Proteomes" id="UP000008022">
    <property type="component" value="Unassembled WGS sequence"/>
</dbReference>
<evidence type="ECO:0008006" key="12">
    <source>
        <dbReference type="Google" id="ProtNLM"/>
    </source>
</evidence>
<dbReference type="SUPFAM" id="SSF52540">
    <property type="entry name" value="P-loop containing nucleoside triphosphate hydrolases"/>
    <property type="match status" value="4"/>
</dbReference>
<keyword evidence="11" id="KW-1185">Reference proteome</keyword>
<dbReference type="GO" id="GO:0051707">
    <property type="term" value="P:response to other organism"/>
    <property type="evidence" value="ECO:0007669"/>
    <property type="project" value="UniProtKB-ARBA"/>
</dbReference>
<evidence type="ECO:0000313" key="11">
    <source>
        <dbReference type="Proteomes" id="UP000008022"/>
    </source>
</evidence>
<name>A0A0E0R8L6_ORYRU</name>
<keyword evidence="4" id="KW-0547">Nucleotide-binding</keyword>
<evidence type="ECO:0000259" key="9">
    <source>
        <dbReference type="Pfam" id="PF25019"/>
    </source>
</evidence>
<dbReference type="HOGENOM" id="CLU_239832_0_0_1"/>
<feature type="domain" description="Disease resistance N-terminal" evidence="8">
    <location>
        <begin position="60"/>
        <end position="155"/>
    </location>
</feature>
<evidence type="ECO:0000259" key="8">
    <source>
        <dbReference type="Pfam" id="PF18052"/>
    </source>
</evidence>
<feature type="domain" description="Disease resistance N-terminal" evidence="8">
    <location>
        <begin position="1"/>
        <end position="53"/>
    </location>
</feature>
<dbReference type="eggNOG" id="KOG4658">
    <property type="taxonomic scope" value="Eukaryota"/>
</dbReference>
<feature type="domain" description="NB-ARC" evidence="7">
    <location>
        <begin position="237"/>
        <end position="412"/>
    </location>
</feature>
<keyword evidence="5" id="KW-0611">Plant defense</keyword>
<evidence type="ECO:0000256" key="1">
    <source>
        <dbReference type="ARBA" id="ARBA00008894"/>
    </source>
</evidence>
<dbReference type="GO" id="GO:0005524">
    <property type="term" value="F:ATP binding"/>
    <property type="evidence" value="ECO:0007669"/>
    <property type="project" value="UniProtKB-KW"/>
</dbReference>
<dbReference type="GO" id="GO:0006952">
    <property type="term" value="P:defense response"/>
    <property type="evidence" value="ECO:0007669"/>
    <property type="project" value="UniProtKB-KW"/>
</dbReference>
<reference evidence="11" key="1">
    <citation type="submission" date="2013-06" db="EMBL/GenBank/DDBJ databases">
        <authorList>
            <person name="Zhao Q."/>
        </authorList>
    </citation>
    <scope>NUCLEOTIDE SEQUENCE</scope>
    <source>
        <strain evidence="11">cv. W1943</strain>
    </source>
</reference>
<dbReference type="GO" id="GO:0043531">
    <property type="term" value="F:ADP binding"/>
    <property type="evidence" value="ECO:0007669"/>
    <property type="project" value="InterPro"/>
</dbReference>
<dbReference type="PRINTS" id="PR00364">
    <property type="entry name" value="DISEASERSIST"/>
</dbReference>
<dbReference type="Gene3D" id="1.10.8.430">
    <property type="entry name" value="Helical domain of apoptotic protease-activating factors"/>
    <property type="match status" value="3"/>
</dbReference>
<dbReference type="InterPro" id="IPR041118">
    <property type="entry name" value="Rx_N"/>
</dbReference>
<dbReference type="Pfam" id="PF00931">
    <property type="entry name" value="NB-ARC"/>
    <property type="match status" value="3"/>
</dbReference>
<accession>A0A0E0R8L6</accession>
<dbReference type="Pfam" id="PF18052">
    <property type="entry name" value="Rx_N"/>
    <property type="match status" value="3"/>
</dbReference>
<keyword evidence="3" id="KW-0677">Repeat</keyword>
<comment type="similarity">
    <text evidence="1">Belongs to the disease resistance NB-LRR family.</text>
</comment>
<evidence type="ECO:0000256" key="4">
    <source>
        <dbReference type="ARBA" id="ARBA00022741"/>
    </source>
</evidence>
<dbReference type="Gramene" id="ORUFI11G14940.1">
    <property type="protein sequence ID" value="ORUFI11G14940.1"/>
    <property type="gene ID" value="ORUFI11G14940"/>
</dbReference>
<dbReference type="PANTHER" id="PTHR36766:SF40">
    <property type="entry name" value="DISEASE RESISTANCE PROTEIN RGA3"/>
    <property type="match status" value="1"/>
</dbReference>
<evidence type="ECO:0000256" key="5">
    <source>
        <dbReference type="ARBA" id="ARBA00022821"/>
    </source>
</evidence>
<keyword evidence="6" id="KW-0067">ATP-binding</keyword>
<dbReference type="Gene3D" id="1.20.5.4130">
    <property type="match status" value="3"/>
</dbReference>
<dbReference type="OMA" id="VCFFNIR"/>
<dbReference type="InterPro" id="IPR042197">
    <property type="entry name" value="Apaf_helical"/>
</dbReference>
<dbReference type="InterPro" id="IPR027417">
    <property type="entry name" value="P-loop_NTPase"/>
</dbReference>
<dbReference type="PANTHER" id="PTHR36766">
    <property type="entry name" value="PLANT BROAD-SPECTRUM MILDEW RESISTANCE PROTEIN RPW8"/>
    <property type="match status" value="1"/>
</dbReference>
<evidence type="ECO:0000259" key="7">
    <source>
        <dbReference type="Pfam" id="PF00931"/>
    </source>
</evidence>
<feature type="domain" description="Disease resistance N-terminal" evidence="8">
    <location>
        <begin position="927"/>
        <end position="1001"/>
    </location>
</feature>
<dbReference type="InterPro" id="IPR032675">
    <property type="entry name" value="LRR_dom_sf"/>
</dbReference>
<proteinExistence type="inferred from homology"/>
<dbReference type="InterPro" id="IPR002182">
    <property type="entry name" value="NB-ARC"/>
</dbReference>
<sequence length="1736" mass="198299">MRRIHATLHDAEQHWDIHEESTKLRLKELKELAYDAEDVVEEYEYEVNRCKVEALELSANKLSSLMVPERIIPVAFSSSSSISQGMMDLRVLERTMQRIHATLVDAEEHWNIHEETAKLRLKELKELAYGAQDVVEEYEYEVNRCRPEDPDRYACNGSKRKRHQVNGEHLSEVGLVPVSNELATKARELIQRFDEMKVYYKYFSISDNDGERRTAPGIECVRPTSYFVVKESIVGRESDREKVIEKLMFGEGSNVASHLSVLAIVGMGGLGKTTLAQLVYNDQTMCQSFDVRAWVYVSDHFEPKSLMEKIAVSIEELSNELSSPKENSKELSELVDPRNKLVKKIKGKRIFLVLDDVWNERMDCWEAFQDPISKIGADNATLFHEPLKPPGELDVNHLSPQESWTLFKRTVTTPENAIQGNLVDIAKKIVEKCDRLPLAIKTLGSMLRYETHESRWIDILESDLWDLDKAQSELSSELSSPKENSKELSELVDPRNKLVNKIKGKRIFLVLDDVWNERMDCWEAFQDPMLAAQHCKILVTTRNLSVARLVQTMPHYTMNHLSPQESWTLFKRTVTTPENAIQGNLVDIAKKIVEKCDRLPLAIKTIGSMLRYETHESRWIDILESDLWDLDKAQSEVLPALKLSYKNMPVHLKQYRVDYLKELECAPNGIGNLINLHTLRDIRIRRCGCSFNLSELKNLNKLRELRIRGLEDANEVQLVSKKHLHLLELNFSDEKECQKEQCQQLLQQYEKVSHEQLELDFTFEEGHAPGIKGFPSLTSLEFSYIPWWNDWTGVDYGDFPFLETLSLRTWTGVDYGDFPLMETLSLRTVYKLRALPLDRFPSLGTLTLDECDGIDTIPAGGTIKKLCIGGCYGLYTLPTQSSLLKLQLKDCPRLSVVSSMPELDTLEIFKCPKLTARAWQRPPHRARQEQDLEDMRMLERTMRRIHATLHDAEQHWDIHEESTKLRLKELKELAYDAEDVVEEYEYEVNRCKVEALELSASTADHKRKRQQNLENEDLFNSGMSILGREGDKNIIMEKLLPRDGDSAANPISVLAIVGMGGVGKTALAQLSILGREGDKNTIMEKLLPRDGDSVANPISVLAIVGMGGVGKTALAQLGIIQSLKKEECGLPEHSLDILQQILVAEIKGKKVLLVLDDVWSERRDCWELLCLPMNTTEICNIVVTTRSERVASWTLFKQEAYANQGSGIPSNLVEIGRRIAEKCKGLPLAIKTLGSILRFETNEKKWRDVLDSELWNLEQSHKESSSDSREIDQMKFHELLAIIASKLYARTHVMHDLVHDLACFIAGEEFFRLEGDKPNEIPRAARYMSIFRVIQVTEDGFAKVLLDCIGEMKLLRHLEFLGHSNAVELCLIPRVSKYQIPQESLRAIVTLGNIDIENPEALFLNCKKFRVIQVTEDGFAKVLLDCIGEMKLLRHLEFLGHSNAVELVISNSVSKLFNLQTLDFIACSLHGIGRLVNLQALPVIHLCNCVCFFNIRELRNMKKIRKLSIDGLCNVSSIIDANEALAVVTLGNIDIENPEALFLNCKKFRVIQVTEDGFAKVLLDCIGEMKLLRHLEFLGHSNAVELVISNSVSKLFNLQTLDFIACSLHGIGRLVNLQALPVIHLCNCVCFFNIRELRNMHKIRKLRIDGLCNVSSIIDANEALYYGYAVLHDFTYLIHSEASWRNCVFWISDTVESRYISLLCTILIFYVHFHFYVQFQFVHNVRHLQGNVSSFL</sequence>
<evidence type="ECO:0000313" key="10">
    <source>
        <dbReference type="EnsemblPlants" id="ORUFI11G14940.1"/>
    </source>
</evidence>
<feature type="domain" description="NB-ARC" evidence="7">
    <location>
        <begin position="471"/>
        <end position="576"/>
    </location>
</feature>
<organism evidence="10 11">
    <name type="scientific">Oryza rufipogon</name>
    <name type="common">Brownbeard rice</name>
    <name type="synonym">Asian wild rice</name>
    <dbReference type="NCBI Taxonomy" id="4529"/>
    <lineage>
        <taxon>Eukaryota</taxon>
        <taxon>Viridiplantae</taxon>
        <taxon>Streptophyta</taxon>
        <taxon>Embryophyta</taxon>
        <taxon>Tracheophyta</taxon>
        <taxon>Spermatophyta</taxon>
        <taxon>Magnoliopsida</taxon>
        <taxon>Liliopsida</taxon>
        <taxon>Poales</taxon>
        <taxon>Poaceae</taxon>
        <taxon>BOP clade</taxon>
        <taxon>Oryzoideae</taxon>
        <taxon>Oryzeae</taxon>
        <taxon>Oryzinae</taxon>
        <taxon>Oryza</taxon>
    </lineage>
</organism>
<dbReference type="EnsemblPlants" id="ORUFI11G14940.1">
    <property type="protein sequence ID" value="ORUFI11G14940.1"/>
    <property type="gene ID" value="ORUFI11G14940"/>
</dbReference>
<dbReference type="InterPro" id="IPR056789">
    <property type="entry name" value="LRR_R13L1-DRL21"/>
</dbReference>
<dbReference type="Gene3D" id="3.80.10.10">
    <property type="entry name" value="Ribonuclease Inhibitor"/>
    <property type="match status" value="2"/>
</dbReference>
<keyword evidence="2" id="KW-0433">Leucine-rich repeat</keyword>
<evidence type="ECO:0000256" key="6">
    <source>
        <dbReference type="ARBA" id="ARBA00022840"/>
    </source>
</evidence>
<reference evidence="10" key="2">
    <citation type="submission" date="2015-06" db="UniProtKB">
        <authorList>
            <consortium name="EnsemblPlants"/>
        </authorList>
    </citation>
    <scope>IDENTIFICATION</scope>
</reference>
<dbReference type="STRING" id="4529.A0A0E0R8L6"/>
<evidence type="ECO:0000256" key="2">
    <source>
        <dbReference type="ARBA" id="ARBA00022614"/>
    </source>
</evidence>
<feature type="domain" description="NB-ARC" evidence="7">
    <location>
        <begin position="1119"/>
        <end position="1193"/>
    </location>
</feature>
<dbReference type="SUPFAM" id="SSF52058">
    <property type="entry name" value="L domain-like"/>
    <property type="match status" value="1"/>
</dbReference>
<dbReference type="Gene3D" id="3.40.50.300">
    <property type="entry name" value="P-loop containing nucleotide triphosphate hydrolases"/>
    <property type="match status" value="4"/>
</dbReference>
<evidence type="ECO:0000256" key="3">
    <source>
        <dbReference type="ARBA" id="ARBA00022737"/>
    </source>
</evidence>
<protein>
    <recommendedName>
        <fullName evidence="12">NB-ARC domain-containing protein</fullName>
    </recommendedName>
</protein>